<organism evidence="1">
    <name type="scientific">Loa loa</name>
    <name type="common">Eye worm</name>
    <name type="synonym">Filaria loa</name>
    <dbReference type="NCBI Taxonomy" id="7209"/>
    <lineage>
        <taxon>Eukaryota</taxon>
        <taxon>Metazoa</taxon>
        <taxon>Ecdysozoa</taxon>
        <taxon>Nematoda</taxon>
        <taxon>Chromadorea</taxon>
        <taxon>Rhabditida</taxon>
        <taxon>Spirurina</taxon>
        <taxon>Spiruromorpha</taxon>
        <taxon>Filarioidea</taxon>
        <taxon>Onchocercidae</taxon>
        <taxon>Loa</taxon>
    </lineage>
</organism>
<dbReference type="OrthoDB" id="10618101at2759"/>
<name>A0A1S0U9L4_LOALO</name>
<evidence type="ECO:0000313" key="1">
    <source>
        <dbReference type="EMBL" id="EFO27358.1"/>
    </source>
</evidence>
<protein>
    <submittedName>
        <fullName evidence="1">Uncharacterized protein</fullName>
    </submittedName>
</protein>
<dbReference type="RefSeq" id="XP_003136716.1">
    <property type="nucleotide sequence ID" value="XM_003136668.1"/>
</dbReference>
<dbReference type="EMBL" id="JH712142">
    <property type="protein sequence ID" value="EFO27358.1"/>
    <property type="molecule type" value="Genomic_DNA"/>
</dbReference>
<reference evidence="1" key="1">
    <citation type="submission" date="2012-04" db="EMBL/GenBank/DDBJ databases">
        <title>The Genome Sequence of Loa loa.</title>
        <authorList>
            <consortium name="The Broad Institute Genome Sequencing Platform"/>
            <consortium name="Broad Institute Genome Sequencing Center for Infectious Disease"/>
            <person name="Nutman T.B."/>
            <person name="Fink D.L."/>
            <person name="Russ C."/>
            <person name="Young S."/>
            <person name="Zeng Q."/>
            <person name="Gargeya S."/>
            <person name="Alvarado L."/>
            <person name="Berlin A."/>
            <person name="Chapman S.B."/>
            <person name="Chen Z."/>
            <person name="Freedman E."/>
            <person name="Gellesch M."/>
            <person name="Goldberg J."/>
            <person name="Griggs A."/>
            <person name="Gujja S."/>
            <person name="Heilman E.R."/>
            <person name="Heiman D."/>
            <person name="Howarth C."/>
            <person name="Mehta T."/>
            <person name="Neiman D."/>
            <person name="Pearson M."/>
            <person name="Roberts A."/>
            <person name="Saif S."/>
            <person name="Shea T."/>
            <person name="Shenoy N."/>
            <person name="Sisk P."/>
            <person name="Stolte C."/>
            <person name="Sykes S."/>
            <person name="White J."/>
            <person name="Yandava C."/>
            <person name="Haas B."/>
            <person name="Henn M.R."/>
            <person name="Nusbaum C."/>
            <person name="Birren B."/>
        </authorList>
    </citation>
    <scope>NUCLEOTIDE SEQUENCE [LARGE SCALE GENOMIC DNA]</scope>
</reference>
<accession>A0A1S0U9L4</accession>
<dbReference type="KEGG" id="loa:LOAG_01128"/>
<dbReference type="GeneID" id="9938500"/>
<gene>
    <name evidence="1" type="ORF">LOAG_01128</name>
</gene>
<proteinExistence type="predicted"/>
<dbReference type="AlphaFoldDB" id="A0A1S0U9L4"/>
<sequence>MEFSNLQEYEHNEIKDRKCRAVQWRNSNQTDELLGVLSNLKDENSNERCDLASERYVVEAAIELRKYEHPGYQLFQTSFNQLIERNPCSTYKTYKKNVQDISPQCRGLSLLLNNLTA</sequence>
<dbReference type="CTD" id="9938500"/>
<dbReference type="InParanoid" id="A0A1S0U9L4"/>